<accession>A0A0D1XS10</accession>
<evidence type="ECO:0000313" key="4">
    <source>
        <dbReference type="Proteomes" id="UP000053259"/>
    </source>
</evidence>
<dbReference type="InterPro" id="IPR000195">
    <property type="entry name" value="Rab-GAP-TBC_dom"/>
</dbReference>
<dbReference type="PANTHER" id="PTHR47219">
    <property type="entry name" value="RAB GTPASE-ACTIVATING PROTEIN 1-LIKE"/>
    <property type="match status" value="1"/>
</dbReference>
<dbReference type="GO" id="GO:0005096">
    <property type="term" value="F:GTPase activator activity"/>
    <property type="evidence" value="ECO:0007669"/>
    <property type="project" value="TreeGrafter"/>
</dbReference>
<dbReference type="EMBL" id="KN847537">
    <property type="protein sequence ID" value="KIW05476.1"/>
    <property type="molecule type" value="Genomic_DNA"/>
</dbReference>
<dbReference type="STRING" id="253628.A0A0D1XS10"/>
<dbReference type="PANTHER" id="PTHR47219:SF9">
    <property type="entry name" value="GTPASE ACTIVATING PROTEIN AND CENTROSOME-ASSOCIATED, ISOFORM B"/>
    <property type="match status" value="1"/>
</dbReference>
<feature type="region of interest" description="Disordered" evidence="1">
    <location>
        <begin position="286"/>
        <end position="314"/>
    </location>
</feature>
<dbReference type="HOGENOM" id="CLU_003663_1_1_1"/>
<dbReference type="FunFam" id="1.10.8.270:FF:000023">
    <property type="entry name" value="TBC domain-containing protein C1778.09"/>
    <property type="match status" value="1"/>
</dbReference>
<proteinExistence type="predicted"/>
<dbReference type="Pfam" id="PF00566">
    <property type="entry name" value="RabGAP-TBC"/>
    <property type="match status" value="1"/>
</dbReference>
<gene>
    <name evidence="3" type="ORF">PV09_03361</name>
</gene>
<protein>
    <recommendedName>
        <fullName evidence="2">Rab-GAP TBC domain-containing protein</fullName>
    </recommendedName>
</protein>
<organism evidence="3 4">
    <name type="scientific">Verruconis gallopava</name>
    <dbReference type="NCBI Taxonomy" id="253628"/>
    <lineage>
        <taxon>Eukaryota</taxon>
        <taxon>Fungi</taxon>
        <taxon>Dikarya</taxon>
        <taxon>Ascomycota</taxon>
        <taxon>Pezizomycotina</taxon>
        <taxon>Dothideomycetes</taxon>
        <taxon>Pleosporomycetidae</taxon>
        <taxon>Venturiales</taxon>
        <taxon>Sympoventuriaceae</taxon>
        <taxon>Verruconis</taxon>
    </lineage>
</organism>
<feature type="compositionally biased region" description="Polar residues" evidence="1">
    <location>
        <begin position="52"/>
        <end position="63"/>
    </location>
</feature>
<evidence type="ECO:0000256" key="1">
    <source>
        <dbReference type="SAM" id="MobiDB-lite"/>
    </source>
</evidence>
<name>A0A0D1XS10_9PEZI</name>
<dbReference type="SMART" id="SM00164">
    <property type="entry name" value="TBC"/>
    <property type="match status" value="1"/>
</dbReference>
<dbReference type="VEuPathDB" id="FungiDB:PV09_03361"/>
<dbReference type="InterPro" id="IPR035969">
    <property type="entry name" value="Rab-GAP_TBC_sf"/>
</dbReference>
<dbReference type="GO" id="GO:0031267">
    <property type="term" value="F:small GTPase binding"/>
    <property type="evidence" value="ECO:0007669"/>
    <property type="project" value="TreeGrafter"/>
</dbReference>
<dbReference type="SUPFAM" id="SSF47923">
    <property type="entry name" value="Ypt/Rab-GAP domain of gyp1p"/>
    <property type="match status" value="2"/>
</dbReference>
<feature type="compositionally biased region" description="Basic residues" evidence="1">
    <location>
        <begin position="380"/>
        <end position="389"/>
    </location>
</feature>
<keyword evidence="4" id="KW-1185">Reference proteome</keyword>
<feature type="region of interest" description="Disordered" evidence="1">
    <location>
        <begin position="1"/>
        <end position="109"/>
    </location>
</feature>
<feature type="compositionally biased region" description="Polar residues" evidence="1">
    <location>
        <begin position="230"/>
        <end position="242"/>
    </location>
</feature>
<dbReference type="InParanoid" id="A0A0D1XS10"/>
<feature type="region of interest" description="Disordered" evidence="1">
    <location>
        <begin position="371"/>
        <end position="430"/>
    </location>
</feature>
<feature type="compositionally biased region" description="Polar residues" evidence="1">
    <location>
        <begin position="421"/>
        <end position="430"/>
    </location>
</feature>
<dbReference type="Proteomes" id="UP000053259">
    <property type="component" value="Unassembled WGS sequence"/>
</dbReference>
<dbReference type="GeneID" id="27311334"/>
<dbReference type="OrthoDB" id="294251at2759"/>
<dbReference type="Gene3D" id="1.10.472.80">
    <property type="entry name" value="Ypt/Rab-GAP domain of gyp1p, domain 3"/>
    <property type="match status" value="1"/>
</dbReference>
<evidence type="ECO:0000313" key="3">
    <source>
        <dbReference type="EMBL" id="KIW05476.1"/>
    </source>
</evidence>
<feature type="compositionally biased region" description="Low complexity" evidence="1">
    <location>
        <begin position="31"/>
        <end position="40"/>
    </location>
</feature>
<feature type="compositionally biased region" description="Low complexity" evidence="1">
    <location>
        <begin position="214"/>
        <end position="229"/>
    </location>
</feature>
<sequence length="794" mass="88290">MNDAAQSEHCAHASPNGSITQDPVPQTPTAHSLTDSSTSLSKKHDSRPHSRSGPSASPLSWLNNLRRPKTAPGQGQRPPPPFFARSQLNDDPRRDSALQPASVASTMIAPSTVLDGDSGLSRVSSLPAIVVQDSNSEDVEKLHTRKTEARDRTLTEKPPTVIGAQQDSASFSGITMAIPTGGLEDLSSPEKIQFSKRGSMLLDGKKATQLSNGTATSAAASLRSPSLRTDNGSRTSLTARQSRVLSADESELSQRVRSMYEFGNERGVDWSERTVLDDMVMEEDEAEVGEPGISASQTSTLRAPKEPGDRTKKRASIIPWEPYEAAGGLEDWQDVAADEVDRYGFIIPKKSESRGSNASGNSPQLMRVSTVLVELSESPRRKRTVRRSASRASQKVENGGGKLKRQSSKSSRNSLRPPASVYSTRSNTSLSIQQNPLRYASNRLPHNRERRWMDEASDMLTLPPGLEELAVAKEGGKASAAMKKKELQREEKWRKMGRLSTKSGMKGEGMQFNFDPKDPKVISRTWKGIPDKWRASAWYSFLAASAKNHKDSHSDEELTEIFHALQDDGSPDDVQIDCDVPRTVNRHIMFRRRYRGGQRLLFRVLHAMSLYFPDNGYVQGMAAIAATLLCYYDEEHAFIMMVRLWQLRGLNRLYMAGFEGLMEALEDFEKNWLRGNDVAKKLEELGITSTAYGTRWYLTMFNYSIPFPAQLRVWDAFMLLGDVTNSTNPDNVFGADLDVLHATSAALIDATREILLDSDFENAMKVLTSWIPVKDEDLLMKVAFAEWKQRKKRA</sequence>
<dbReference type="Gene3D" id="1.10.8.270">
    <property type="entry name" value="putative rabgap domain of human tbc1 domain family member 14 like domains"/>
    <property type="match status" value="1"/>
</dbReference>
<evidence type="ECO:0000259" key="2">
    <source>
        <dbReference type="PROSITE" id="PS50086"/>
    </source>
</evidence>
<dbReference type="PROSITE" id="PS50086">
    <property type="entry name" value="TBC_RABGAP"/>
    <property type="match status" value="1"/>
</dbReference>
<feature type="domain" description="Rab-GAP TBC" evidence="2">
    <location>
        <begin position="528"/>
        <end position="721"/>
    </location>
</feature>
<feature type="region of interest" description="Disordered" evidence="1">
    <location>
        <begin position="207"/>
        <end position="242"/>
    </location>
</feature>
<reference evidence="3 4" key="1">
    <citation type="submission" date="2015-01" db="EMBL/GenBank/DDBJ databases">
        <title>The Genome Sequence of Ochroconis gallopava CBS43764.</title>
        <authorList>
            <consortium name="The Broad Institute Genomics Platform"/>
            <person name="Cuomo C."/>
            <person name="de Hoog S."/>
            <person name="Gorbushina A."/>
            <person name="Stielow B."/>
            <person name="Teixiera M."/>
            <person name="Abouelleil A."/>
            <person name="Chapman S.B."/>
            <person name="Priest M."/>
            <person name="Young S.K."/>
            <person name="Wortman J."/>
            <person name="Nusbaum C."/>
            <person name="Birren B."/>
        </authorList>
    </citation>
    <scope>NUCLEOTIDE SEQUENCE [LARGE SCALE GENOMIC DNA]</scope>
    <source>
        <strain evidence="3 4">CBS 43764</strain>
    </source>
</reference>
<dbReference type="FunFam" id="1.10.472.80:FF:000055">
    <property type="entry name" value="TBC domain-containing protein C1778.09"/>
    <property type="match status" value="1"/>
</dbReference>
<dbReference type="InterPro" id="IPR050302">
    <property type="entry name" value="Rab_GAP_TBC_domain"/>
</dbReference>
<feature type="compositionally biased region" description="Polar residues" evidence="1">
    <location>
        <begin position="15"/>
        <end position="30"/>
    </location>
</feature>
<dbReference type="AlphaFoldDB" id="A0A0D1XS10"/>
<dbReference type="RefSeq" id="XP_016215345.1">
    <property type="nucleotide sequence ID" value="XM_016356552.1"/>
</dbReference>